<dbReference type="AlphaFoldDB" id="A0A840S6D6"/>
<dbReference type="Pfam" id="PF08241">
    <property type="entry name" value="Methyltransf_11"/>
    <property type="match status" value="1"/>
</dbReference>
<evidence type="ECO:0000313" key="5">
    <source>
        <dbReference type="Proteomes" id="UP000593591"/>
    </source>
</evidence>
<dbReference type="SUPFAM" id="SSF53335">
    <property type="entry name" value="S-adenosyl-L-methionine-dependent methyltransferases"/>
    <property type="match status" value="1"/>
</dbReference>
<dbReference type="GO" id="GO:0008757">
    <property type="term" value="F:S-adenosylmethionine-dependent methyltransferase activity"/>
    <property type="evidence" value="ECO:0007669"/>
    <property type="project" value="InterPro"/>
</dbReference>
<feature type="domain" description="Methyltransferase type 11" evidence="1">
    <location>
        <begin position="51"/>
        <end position="143"/>
    </location>
</feature>
<reference evidence="2 4" key="2">
    <citation type="submission" date="2020-08" db="EMBL/GenBank/DDBJ databases">
        <title>Genomic Encyclopedia of Type Strains, Phase IV (KMG-IV): sequencing the most valuable type-strain genomes for metagenomic binning, comparative biology and taxonomic classification.</title>
        <authorList>
            <person name="Goeker M."/>
        </authorList>
    </citation>
    <scope>NUCLEOTIDE SEQUENCE [LARGE SCALE GENOMIC DNA]</scope>
    <source>
        <strain evidence="2 4">DSM 103679</strain>
    </source>
</reference>
<organism evidence="2 4">
    <name type="scientific">Treponema rectale</name>
    <dbReference type="NCBI Taxonomy" id="744512"/>
    <lineage>
        <taxon>Bacteria</taxon>
        <taxon>Pseudomonadati</taxon>
        <taxon>Spirochaetota</taxon>
        <taxon>Spirochaetia</taxon>
        <taxon>Spirochaetales</taxon>
        <taxon>Treponemataceae</taxon>
        <taxon>Treponema</taxon>
    </lineage>
</organism>
<dbReference type="EMBL" id="CP031517">
    <property type="protein sequence ID" value="QOS40189.1"/>
    <property type="molecule type" value="Genomic_DNA"/>
</dbReference>
<evidence type="ECO:0000313" key="3">
    <source>
        <dbReference type="EMBL" id="QOS40189.1"/>
    </source>
</evidence>
<dbReference type="GO" id="GO:0032259">
    <property type="term" value="P:methylation"/>
    <property type="evidence" value="ECO:0007669"/>
    <property type="project" value="UniProtKB-KW"/>
</dbReference>
<evidence type="ECO:0000313" key="4">
    <source>
        <dbReference type="Proteomes" id="UP000578697"/>
    </source>
</evidence>
<dbReference type="InterPro" id="IPR029063">
    <property type="entry name" value="SAM-dependent_MTases_sf"/>
</dbReference>
<dbReference type="InterPro" id="IPR013216">
    <property type="entry name" value="Methyltransf_11"/>
</dbReference>
<evidence type="ECO:0000313" key="2">
    <source>
        <dbReference type="EMBL" id="MBB5218099.1"/>
    </source>
</evidence>
<keyword evidence="4" id="KW-1185">Reference proteome</keyword>
<dbReference type="Gene3D" id="3.40.50.150">
    <property type="entry name" value="Vaccinia Virus protein VP39"/>
    <property type="match status" value="1"/>
</dbReference>
<name>A0A840S6D6_9SPIR</name>
<dbReference type="EMBL" id="JACHFR010000001">
    <property type="protein sequence ID" value="MBB5218099.1"/>
    <property type="molecule type" value="Genomic_DNA"/>
</dbReference>
<dbReference type="Proteomes" id="UP000578697">
    <property type="component" value="Unassembled WGS sequence"/>
</dbReference>
<dbReference type="RefSeq" id="WP_184651532.1">
    <property type="nucleotide sequence ID" value="NZ_JACHFR010000001.1"/>
</dbReference>
<sequence>MTELEKYYNKFNEDHRLTTRHGTVEFEVALYRITKHLEMLNQEKNSIKIADIGAGTGRYSIALSRMGYDVTAVELVKNNLNKLLNRHEKVKCWQGDARNLSFLDSEKFDVTILFGPLYHLHGKEKLKALNEAKRITKKGGLIFTAHLLNEYAVITYGFIQGNIQKCLENGSISKEFICRDEENELYSYTSLEDIKQLDSDAGLIQTEIFSPDGPSDYIRRELNAMDEETFRLFIEYQKKNCLRPELLGASSHIVDVLRK</sequence>
<keyword evidence="2" id="KW-0830">Ubiquinone</keyword>
<dbReference type="Proteomes" id="UP000593591">
    <property type="component" value="Chromosome"/>
</dbReference>
<proteinExistence type="predicted"/>
<keyword evidence="3" id="KW-0808">Transferase</keyword>
<dbReference type="KEGG" id="trc:DYE49_06875"/>
<gene>
    <name evidence="3" type="ORF">DYE49_06875</name>
    <name evidence="2" type="ORF">HNP77_000443</name>
</gene>
<dbReference type="CDD" id="cd02440">
    <property type="entry name" value="AdoMet_MTases"/>
    <property type="match status" value="1"/>
</dbReference>
<accession>A0A840S6D6</accession>
<protein>
    <submittedName>
        <fullName evidence="3">Class I SAM-dependent methyltransferase</fullName>
    </submittedName>
    <submittedName>
        <fullName evidence="2">Ubiquinone/menaquinone biosynthesis C-methylase UbiE</fullName>
    </submittedName>
</protein>
<evidence type="ECO:0000259" key="1">
    <source>
        <dbReference type="Pfam" id="PF08241"/>
    </source>
</evidence>
<reference evidence="3 5" key="1">
    <citation type="submission" date="2018-08" db="EMBL/GenBank/DDBJ databases">
        <title>The first complete genome of Treponema rectale (CHPAT), a commensal spirochete of the bovine rectum.</title>
        <authorList>
            <person name="Staton G.J."/>
            <person name="Clegg S.R."/>
            <person name="Carter S.D."/>
            <person name="Radford A.D."/>
            <person name="Darby A."/>
            <person name="Hall N."/>
            <person name="Birtles R.J."/>
            <person name="Evans N.J."/>
        </authorList>
    </citation>
    <scope>NUCLEOTIDE SEQUENCE [LARGE SCALE GENOMIC DNA]</scope>
    <source>
        <strain evidence="3 5">CHPA</strain>
    </source>
</reference>
<keyword evidence="2" id="KW-0489">Methyltransferase</keyword>